<gene>
    <name evidence="1" type="ORF">SAMN06295998_105144</name>
</gene>
<evidence type="ECO:0000313" key="2">
    <source>
        <dbReference type="Proteomes" id="UP000192330"/>
    </source>
</evidence>
<keyword evidence="2" id="KW-1185">Reference proteome</keyword>
<proteinExistence type="predicted"/>
<reference evidence="1 2" key="1">
    <citation type="submission" date="2017-04" db="EMBL/GenBank/DDBJ databases">
        <authorList>
            <person name="Afonso C.L."/>
            <person name="Miller P.J."/>
            <person name="Scott M.A."/>
            <person name="Spackman E."/>
            <person name="Goraichik I."/>
            <person name="Dimitrov K.M."/>
            <person name="Suarez D.L."/>
            <person name="Swayne D.E."/>
        </authorList>
    </citation>
    <scope>NUCLEOTIDE SEQUENCE [LARGE SCALE GENOMIC DNA]</scope>
    <source>
        <strain evidence="1 2">CGMCC 1.12644</strain>
    </source>
</reference>
<accession>A0A1W2BZ90</accession>
<dbReference type="Proteomes" id="UP000192330">
    <property type="component" value="Unassembled WGS sequence"/>
</dbReference>
<organism evidence="1 2">
    <name type="scientific">Primorskyibacter flagellatus</name>
    <dbReference type="NCBI Taxonomy" id="1387277"/>
    <lineage>
        <taxon>Bacteria</taxon>
        <taxon>Pseudomonadati</taxon>
        <taxon>Pseudomonadota</taxon>
        <taxon>Alphaproteobacteria</taxon>
        <taxon>Rhodobacterales</taxon>
        <taxon>Roseobacteraceae</taxon>
        <taxon>Primorskyibacter</taxon>
    </lineage>
</organism>
<dbReference type="AlphaFoldDB" id="A0A1W2BZ90"/>
<sequence length="50" mass="5672">MQRDTTNLTICYRKCVKLIGFVTNFPNLCCYFTTALTRLGDNLTCNGVSF</sequence>
<dbReference type="EMBL" id="FWYD01000005">
    <property type="protein sequence ID" value="SMC78305.1"/>
    <property type="molecule type" value="Genomic_DNA"/>
</dbReference>
<dbReference type="STRING" id="1387277.SAMN06295998_105144"/>
<evidence type="ECO:0000313" key="1">
    <source>
        <dbReference type="EMBL" id="SMC78305.1"/>
    </source>
</evidence>
<name>A0A1W2BZ90_9RHOB</name>
<protein>
    <submittedName>
        <fullName evidence="1">Uncharacterized protein</fullName>
    </submittedName>
</protein>